<name>A0A1H9YBN6_9FIRM</name>
<proteinExistence type="predicted"/>
<dbReference type="PANTHER" id="PTHR33392">
    <property type="entry name" value="POLYISOPRENYL-TEICHOIC ACID--PEPTIDOGLYCAN TEICHOIC ACID TRANSFERASE TAGU"/>
    <property type="match status" value="1"/>
</dbReference>
<evidence type="ECO:0000256" key="1">
    <source>
        <dbReference type="SAM" id="Phobius"/>
    </source>
</evidence>
<evidence type="ECO:0000313" key="4">
    <source>
        <dbReference type="Proteomes" id="UP000243819"/>
    </source>
</evidence>
<dbReference type="Gene3D" id="3.40.630.190">
    <property type="entry name" value="LCP protein"/>
    <property type="match status" value="1"/>
</dbReference>
<gene>
    <name evidence="3" type="ORF">SAMN03080614_100285</name>
</gene>
<dbReference type="Gene3D" id="3.30.70.2390">
    <property type="match status" value="1"/>
</dbReference>
<keyword evidence="1" id="KW-1133">Transmembrane helix</keyword>
<evidence type="ECO:0000313" key="3">
    <source>
        <dbReference type="EMBL" id="SES66285.1"/>
    </source>
</evidence>
<dbReference type="InterPro" id="IPR027381">
    <property type="entry name" value="LytR/CpsA/Psr_C"/>
</dbReference>
<dbReference type="InterPro" id="IPR050922">
    <property type="entry name" value="LytR/CpsA/Psr_CW_biosynth"/>
</dbReference>
<feature type="domain" description="LytR/CpsA/Psr regulator C-terminal" evidence="2">
    <location>
        <begin position="308"/>
        <end position="391"/>
    </location>
</feature>
<keyword evidence="1" id="KW-0472">Membrane</keyword>
<keyword evidence="4" id="KW-1185">Reference proteome</keyword>
<reference evidence="4" key="1">
    <citation type="submission" date="2016-10" db="EMBL/GenBank/DDBJ databases">
        <authorList>
            <person name="Varghese N."/>
            <person name="Submissions S."/>
        </authorList>
    </citation>
    <scope>NUCLEOTIDE SEQUENCE [LARGE SCALE GENOMIC DNA]</scope>
    <source>
        <strain evidence="4">DSM 13577</strain>
    </source>
</reference>
<dbReference type="OrthoDB" id="305468at2"/>
<sequence>MSYRSRNQRFGKKKKGKFKGFLKLTLLFTLVVFIIFIYRAVNLITVLQGKEGYFQRKAQNLETYLIAFTTTNEETKEENLQTVFILSVDKEGAAYFLDIPSNTRVDSNMEKVLLSDLYTQKGVQGLLGGIENLLDGNLSINNYLVIKEDGLLNLVDKLRGLTIADLPKNYILGNITYYTGYNRNFDRTRVQHFFSFIEENNRGSYIERQIIVLQNLFDQYFKFGKAVSLVSGISSLDSSFITDMTIRDLAWFRNMLDDVISRESYTMTVPGKTERLLDEKVWIVNTESLNSVINNIKFGQPIVDKTSINLEVLNGNGKSGIAGRYARIIETLGYTNISTGNADNYNYPKTIIRYPQGYRFLAEEIAIKLNIEGDFIEDDISNKIIVIIGKDLD</sequence>
<protein>
    <submittedName>
        <fullName evidence="3">Anionic cell wall polymer biosynthesis enzyme, LytR-Cps2A-Psr (LCP) family</fullName>
    </submittedName>
</protein>
<dbReference type="Pfam" id="PF13399">
    <property type="entry name" value="LytR_C"/>
    <property type="match status" value="1"/>
</dbReference>
<dbReference type="PANTHER" id="PTHR33392:SF6">
    <property type="entry name" value="POLYISOPRENYL-TEICHOIC ACID--PEPTIDOGLYCAN TEICHOIC ACID TRANSFERASE TAGU"/>
    <property type="match status" value="1"/>
</dbReference>
<dbReference type="EMBL" id="FOIF01000002">
    <property type="protein sequence ID" value="SES66285.1"/>
    <property type="molecule type" value="Genomic_DNA"/>
</dbReference>
<organism evidence="3 4">
    <name type="scientific">Anaerobranca gottschalkii DSM 13577</name>
    <dbReference type="NCBI Taxonomy" id="1120990"/>
    <lineage>
        <taxon>Bacteria</taxon>
        <taxon>Bacillati</taxon>
        <taxon>Bacillota</taxon>
        <taxon>Clostridia</taxon>
        <taxon>Eubacteriales</taxon>
        <taxon>Proteinivoracaceae</taxon>
        <taxon>Anaerobranca</taxon>
    </lineage>
</organism>
<evidence type="ECO:0000259" key="2">
    <source>
        <dbReference type="Pfam" id="PF13399"/>
    </source>
</evidence>
<feature type="transmembrane region" description="Helical" evidence="1">
    <location>
        <begin position="21"/>
        <end position="41"/>
    </location>
</feature>
<dbReference type="STRING" id="1120990.SAMN03080614_100285"/>
<dbReference type="AlphaFoldDB" id="A0A1H9YBN6"/>
<dbReference type="Proteomes" id="UP000243819">
    <property type="component" value="Unassembled WGS sequence"/>
</dbReference>
<accession>A0A1H9YBN6</accession>
<dbReference type="RefSeq" id="WP_091348177.1">
    <property type="nucleotide sequence ID" value="NZ_FOIF01000002.1"/>
</dbReference>
<keyword evidence="1" id="KW-0812">Transmembrane</keyword>